<feature type="transmembrane region" description="Helical" evidence="1">
    <location>
        <begin position="93"/>
        <end position="118"/>
    </location>
</feature>
<name>Q1IV23_KORVE</name>
<keyword evidence="1" id="KW-1133">Transmembrane helix</keyword>
<dbReference type="EMBL" id="CP000360">
    <property type="protein sequence ID" value="ABF39277.1"/>
    <property type="molecule type" value="Genomic_DNA"/>
</dbReference>
<feature type="transmembrane region" description="Helical" evidence="1">
    <location>
        <begin position="226"/>
        <end position="244"/>
    </location>
</feature>
<protein>
    <submittedName>
        <fullName evidence="2">Uncharacterized protein</fullName>
    </submittedName>
</protein>
<gene>
    <name evidence="2" type="ordered locus">Acid345_0272</name>
</gene>
<accession>Q1IV23</accession>
<feature type="transmembrane region" description="Helical" evidence="1">
    <location>
        <begin position="165"/>
        <end position="183"/>
    </location>
</feature>
<dbReference type="AlphaFoldDB" id="Q1IV23"/>
<organism evidence="2 3">
    <name type="scientific">Koribacter versatilis (strain Ellin345)</name>
    <dbReference type="NCBI Taxonomy" id="204669"/>
    <lineage>
        <taxon>Bacteria</taxon>
        <taxon>Pseudomonadati</taxon>
        <taxon>Acidobacteriota</taxon>
        <taxon>Terriglobia</taxon>
        <taxon>Terriglobales</taxon>
        <taxon>Candidatus Korobacteraceae</taxon>
        <taxon>Candidatus Korobacter</taxon>
    </lineage>
</organism>
<dbReference type="HOGENOM" id="CLU_890762_0_0_0"/>
<dbReference type="KEGG" id="aba:Acid345_0272"/>
<feature type="transmembrane region" description="Helical" evidence="1">
    <location>
        <begin position="189"/>
        <end position="214"/>
    </location>
</feature>
<proteinExistence type="predicted"/>
<feature type="transmembrane region" description="Helical" evidence="1">
    <location>
        <begin position="20"/>
        <end position="45"/>
    </location>
</feature>
<evidence type="ECO:0000256" key="1">
    <source>
        <dbReference type="SAM" id="Phobius"/>
    </source>
</evidence>
<dbReference type="EnsemblBacteria" id="ABF39277">
    <property type="protein sequence ID" value="ABF39277"/>
    <property type="gene ID" value="Acid345_0272"/>
</dbReference>
<evidence type="ECO:0000313" key="3">
    <source>
        <dbReference type="Proteomes" id="UP000002432"/>
    </source>
</evidence>
<dbReference type="Proteomes" id="UP000002432">
    <property type="component" value="Chromosome"/>
</dbReference>
<reference evidence="2 3" key="1">
    <citation type="journal article" date="2009" name="Appl. Environ. Microbiol.">
        <title>Three genomes from the phylum Acidobacteria provide insight into the lifestyles of these microorganisms in soils.</title>
        <authorList>
            <person name="Ward N.L."/>
            <person name="Challacombe J.F."/>
            <person name="Janssen P.H."/>
            <person name="Henrissat B."/>
            <person name="Coutinho P.M."/>
            <person name="Wu M."/>
            <person name="Xie G."/>
            <person name="Haft D.H."/>
            <person name="Sait M."/>
            <person name="Badger J."/>
            <person name="Barabote R.D."/>
            <person name="Bradley B."/>
            <person name="Brettin T.S."/>
            <person name="Brinkac L.M."/>
            <person name="Bruce D."/>
            <person name="Creasy T."/>
            <person name="Daugherty S.C."/>
            <person name="Davidsen T.M."/>
            <person name="DeBoy R.T."/>
            <person name="Detter J.C."/>
            <person name="Dodson R.J."/>
            <person name="Durkin A.S."/>
            <person name="Ganapathy A."/>
            <person name="Gwinn-Giglio M."/>
            <person name="Han C.S."/>
            <person name="Khouri H."/>
            <person name="Kiss H."/>
            <person name="Kothari S.P."/>
            <person name="Madupu R."/>
            <person name="Nelson K.E."/>
            <person name="Nelson W.C."/>
            <person name="Paulsen I."/>
            <person name="Penn K."/>
            <person name="Ren Q."/>
            <person name="Rosovitz M.J."/>
            <person name="Selengut J.D."/>
            <person name="Shrivastava S."/>
            <person name="Sullivan S.A."/>
            <person name="Tapia R."/>
            <person name="Thompson L.S."/>
            <person name="Watkins K.L."/>
            <person name="Yang Q."/>
            <person name="Yu C."/>
            <person name="Zafar N."/>
            <person name="Zhou L."/>
            <person name="Kuske C.R."/>
        </authorList>
    </citation>
    <scope>NUCLEOTIDE SEQUENCE [LARGE SCALE GENOMIC DNA]</scope>
    <source>
        <strain evidence="2 3">Ellin345</strain>
    </source>
</reference>
<dbReference type="STRING" id="204669.Acid345_0272"/>
<feature type="transmembrane region" description="Helical" evidence="1">
    <location>
        <begin position="57"/>
        <end position="81"/>
    </location>
</feature>
<keyword evidence="3" id="KW-1185">Reference proteome</keyword>
<evidence type="ECO:0000313" key="2">
    <source>
        <dbReference type="EMBL" id="ABF39277.1"/>
    </source>
</evidence>
<keyword evidence="1" id="KW-0812">Transmembrane</keyword>
<feature type="transmembrane region" description="Helical" evidence="1">
    <location>
        <begin position="275"/>
        <end position="295"/>
    </location>
</feature>
<sequence>MFAAPRAAIPSTPGAPQLPMSALMAIVFVMYLVPAIWGLASSIGLWRLKNWARISTIVFAVLLCMFGVFGGLGALAVPAIMKSQPSQPPNASQITIVVIASMLVFSIGELAVGVWWAIYFTRRSVTAQFIPAGSAYVLSPTSDLSAGPAAIPATLPAGRPISISIIAWFLLVCSIFFPFTFLLHTPQLLFGVLINGPAAMILMTAYLFVVLYVGIGLLKLWPSARLVGIGYFVFGMVNMAATWLRPGAADLFQRMMASQPKMFGPTPDFAFTDTFLKLIMISTAITMAIPIYFLVTRKAAFYRKESFSGPAS</sequence>
<keyword evidence="1" id="KW-0472">Membrane</keyword>